<accession>G7YY41</accession>
<keyword evidence="1" id="KW-0472">Membrane</keyword>
<reference key="2">
    <citation type="submission" date="2011-10" db="EMBL/GenBank/DDBJ databases">
        <title>The genome and transcriptome sequence of Clonorchis sinensis provide insights into the carcinogenic liver fluke.</title>
        <authorList>
            <person name="Wang X."/>
            <person name="Huang Y."/>
            <person name="Chen W."/>
            <person name="Liu H."/>
            <person name="Guo L."/>
            <person name="Chen Y."/>
            <person name="Luo F."/>
            <person name="Zhou W."/>
            <person name="Sun J."/>
            <person name="Mao Q."/>
            <person name="Liang P."/>
            <person name="Zhou C."/>
            <person name="Tian Y."/>
            <person name="Men J."/>
            <person name="Lv X."/>
            <person name="Huang L."/>
            <person name="Zhou J."/>
            <person name="Hu Y."/>
            <person name="Li R."/>
            <person name="Zhang F."/>
            <person name="Lei H."/>
            <person name="Li X."/>
            <person name="Hu X."/>
            <person name="Liang C."/>
            <person name="Xu J."/>
            <person name="Wu Z."/>
            <person name="Yu X."/>
        </authorList>
    </citation>
    <scope>NUCLEOTIDE SEQUENCE</scope>
    <source>
        <strain>Henan</strain>
    </source>
</reference>
<dbReference type="Proteomes" id="UP000008909">
    <property type="component" value="Unassembled WGS sequence"/>
</dbReference>
<sequence>MDDYDLFVVNRPVKFRHTGFIIFVSSKCRRLRQIQRIFFLAVIIIIDSMTLVFNTDTSLPYNHDLFESLIVKKRIKVYQGATPRKKHLIADTYPVLHSPHHQSVHFPIPFSILKPIGIHRPCCSAYSNRSPSKPVSLLLRFRLSIRKRLFCKRCNTLSVSNCHATGGKHEGWDTARLPQPRQGKSRSRGRIRTTNLPVSLIPNLVAGLGEAILQAIHPGESNMSMGSDDEPAGSSTLVSTNVANLFVSVMELLT</sequence>
<keyword evidence="1" id="KW-0812">Transmembrane</keyword>
<dbReference type="EMBL" id="DF145131">
    <property type="protein sequence ID" value="GAA57870.1"/>
    <property type="molecule type" value="Genomic_DNA"/>
</dbReference>
<feature type="non-terminal residue" evidence="2">
    <location>
        <position position="254"/>
    </location>
</feature>
<proteinExistence type="predicted"/>
<keyword evidence="3" id="KW-1185">Reference proteome</keyword>
<feature type="transmembrane region" description="Helical" evidence="1">
    <location>
        <begin position="37"/>
        <end position="53"/>
    </location>
</feature>
<dbReference type="AlphaFoldDB" id="G7YY41"/>
<protein>
    <submittedName>
        <fullName evidence="2">Uncharacterized protein</fullName>
    </submittedName>
</protein>
<organism evidence="2 3">
    <name type="scientific">Clonorchis sinensis</name>
    <name type="common">Chinese liver fluke</name>
    <dbReference type="NCBI Taxonomy" id="79923"/>
    <lineage>
        <taxon>Eukaryota</taxon>
        <taxon>Metazoa</taxon>
        <taxon>Spiralia</taxon>
        <taxon>Lophotrochozoa</taxon>
        <taxon>Platyhelminthes</taxon>
        <taxon>Trematoda</taxon>
        <taxon>Digenea</taxon>
        <taxon>Opisthorchiida</taxon>
        <taxon>Opisthorchiata</taxon>
        <taxon>Opisthorchiidae</taxon>
        <taxon>Clonorchis</taxon>
    </lineage>
</organism>
<evidence type="ECO:0000313" key="3">
    <source>
        <dbReference type="Proteomes" id="UP000008909"/>
    </source>
</evidence>
<evidence type="ECO:0000256" key="1">
    <source>
        <dbReference type="SAM" id="Phobius"/>
    </source>
</evidence>
<keyword evidence="1" id="KW-1133">Transmembrane helix</keyword>
<gene>
    <name evidence="2" type="ORF">CLF_113295</name>
</gene>
<reference evidence="2" key="1">
    <citation type="journal article" date="2011" name="Genome Biol.">
        <title>The draft genome of the carcinogenic human liver fluke Clonorchis sinensis.</title>
        <authorList>
            <person name="Wang X."/>
            <person name="Chen W."/>
            <person name="Huang Y."/>
            <person name="Sun J."/>
            <person name="Men J."/>
            <person name="Liu H."/>
            <person name="Luo F."/>
            <person name="Guo L."/>
            <person name="Lv X."/>
            <person name="Deng C."/>
            <person name="Zhou C."/>
            <person name="Fan Y."/>
            <person name="Li X."/>
            <person name="Huang L."/>
            <person name="Hu Y."/>
            <person name="Liang C."/>
            <person name="Hu X."/>
            <person name="Xu J."/>
            <person name="Yu X."/>
        </authorList>
    </citation>
    <scope>NUCLEOTIDE SEQUENCE [LARGE SCALE GENOMIC DNA]</scope>
    <source>
        <strain evidence="2">Henan</strain>
    </source>
</reference>
<name>G7YY41_CLOSI</name>
<evidence type="ECO:0000313" key="2">
    <source>
        <dbReference type="EMBL" id="GAA57870.1"/>
    </source>
</evidence>